<dbReference type="GO" id="GO:0006412">
    <property type="term" value="P:translation"/>
    <property type="evidence" value="ECO:0007669"/>
    <property type="project" value="InterPro"/>
</dbReference>
<keyword evidence="7" id="KW-1185">Reference proteome</keyword>
<evidence type="ECO:0000256" key="3">
    <source>
        <dbReference type="ARBA" id="ARBA00023274"/>
    </source>
</evidence>
<evidence type="ECO:0000313" key="6">
    <source>
        <dbReference type="EMBL" id="CAE8630452.1"/>
    </source>
</evidence>
<protein>
    <recommendedName>
        <fullName evidence="8">Ribosomal protein L37a</fullName>
    </recommendedName>
</protein>
<keyword evidence="2" id="KW-0689">Ribosomal protein</keyword>
<dbReference type="Proteomes" id="UP000654075">
    <property type="component" value="Unassembled WGS sequence"/>
</dbReference>
<dbReference type="Gene3D" id="2.20.25.30">
    <property type="match status" value="1"/>
</dbReference>
<dbReference type="GO" id="GO:0005840">
    <property type="term" value="C:ribosome"/>
    <property type="evidence" value="ECO:0007669"/>
    <property type="project" value="UniProtKB-KW"/>
</dbReference>
<dbReference type="GO" id="GO:0003735">
    <property type="term" value="F:structural constituent of ribosome"/>
    <property type="evidence" value="ECO:0007669"/>
    <property type="project" value="InterPro"/>
</dbReference>
<dbReference type="PANTHER" id="PTHR48129:SF1">
    <property type="entry name" value="LARGE RIBOSOMAL SUBUNIT PROTEIN EL43"/>
    <property type="match status" value="1"/>
</dbReference>
<feature type="region of interest" description="Disordered" evidence="4">
    <location>
        <begin position="79"/>
        <end position="99"/>
    </location>
</feature>
<keyword evidence="3" id="KW-0687">Ribonucleoprotein</keyword>
<evidence type="ECO:0000256" key="4">
    <source>
        <dbReference type="SAM" id="MobiDB-lite"/>
    </source>
</evidence>
<dbReference type="EMBL" id="CAJNNV010029886">
    <property type="protein sequence ID" value="CAE8630452.1"/>
    <property type="molecule type" value="Genomic_DNA"/>
</dbReference>
<dbReference type="InterPro" id="IPR050522">
    <property type="entry name" value="Ribosomal_protein_eL43"/>
</dbReference>
<dbReference type="InterPro" id="IPR011331">
    <property type="entry name" value="Ribosomal_eL37/eL43"/>
</dbReference>
<organism evidence="5 7">
    <name type="scientific">Polarella glacialis</name>
    <name type="common">Dinoflagellate</name>
    <dbReference type="NCBI Taxonomy" id="89957"/>
    <lineage>
        <taxon>Eukaryota</taxon>
        <taxon>Sar</taxon>
        <taxon>Alveolata</taxon>
        <taxon>Dinophyceae</taxon>
        <taxon>Suessiales</taxon>
        <taxon>Suessiaceae</taxon>
        <taxon>Polarella</taxon>
    </lineage>
</organism>
<dbReference type="OMA" id="ESAHAHC"/>
<evidence type="ECO:0000313" key="7">
    <source>
        <dbReference type="Proteomes" id="UP000654075"/>
    </source>
</evidence>
<evidence type="ECO:0000313" key="5">
    <source>
        <dbReference type="EMBL" id="CAE8613457.1"/>
    </source>
</evidence>
<reference evidence="5" key="1">
    <citation type="submission" date="2021-02" db="EMBL/GenBank/DDBJ databases">
        <authorList>
            <person name="Dougan E. K."/>
            <person name="Rhodes N."/>
            <person name="Thang M."/>
            <person name="Chan C."/>
        </authorList>
    </citation>
    <scope>NUCLEOTIDE SEQUENCE</scope>
</reference>
<sequence>MAKHTKKVGITGKYGTRYGASLRKIIKRYEIQQRSRYMCSFCGKENVKRVAGGIWKCQAKTCKKTIAGGCGHCPCHHQPPEEGPGRRRCVNARSNTEHL</sequence>
<dbReference type="GO" id="GO:1990904">
    <property type="term" value="C:ribonucleoprotein complex"/>
    <property type="evidence" value="ECO:0007669"/>
    <property type="project" value="UniProtKB-KW"/>
</dbReference>
<evidence type="ECO:0008006" key="8">
    <source>
        <dbReference type="Google" id="ProtNLM"/>
    </source>
</evidence>
<gene>
    <name evidence="5" type="ORF">PGLA1383_LOCUS31224</name>
    <name evidence="6" type="ORF">PGLA1383_LOCUS46792</name>
</gene>
<dbReference type="OrthoDB" id="10258345at2759"/>
<dbReference type="Pfam" id="PF01780">
    <property type="entry name" value="Ribosomal_L37ae"/>
    <property type="match status" value="1"/>
</dbReference>
<name>A0A813FG79_POLGL</name>
<dbReference type="SUPFAM" id="SSF57829">
    <property type="entry name" value="Zn-binding ribosomal proteins"/>
    <property type="match status" value="1"/>
</dbReference>
<dbReference type="InterPro" id="IPR011332">
    <property type="entry name" value="Ribosomal_zn-bd"/>
</dbReference>
<proteinExistence type="inferred from homology"/>
<dbReference type="EMBL" id="CAJNNV010025260">
    <property type="protein sequence ID" value="CAE8613457.1"/>
    <property type="molecule type" value="Genomic_DNA"/>
</dbReference>
<evidence type="ECO:0000256" key="2">
    <source>
        <dbReference type="ARBA" id="ARBA00022980"/>
    </source>
</evidence>
<comment type="caution">
    <text evidence="5">The sequence shown here is derived from an EMBL/GenBank/DDBJ whole genome shotgun (WGS) entry which is preliminary data.</text>
</comment>
<dbReference type="PANTHER" id="PTHR48129">
    <property type="entry name" value="60S RIBOSOMAL PROTEIN L37A"/>
    <property type="match status" value="1"/>
</dbReference>
<accession>A0A813FG79</accession>
<dbReference type="AlphaFoldDB" id="A0A813FG79"/>
<evidence type="ECO:0000256" key="1">
    <source>
        <dbReference type="ARBA" id="ARBA00008672"/>
    </source>
</evidence>
<dbReference type="InterPro" id="IPR002674">
    <property type="entry name" value="Ribosomal_eL43"/>
</dbReference>
<comment type="similarity">
    <text evidence="1">Belongs to the eukaryotic ribosomal protein eL43 family.</text>
</comment>